<dbReference type="AlphaFoldDB" id="Q18CL8"/>
<dbReference type="InterPro" id="IPR009665">
    <property type="entry name" value="YyaC"/>
</dbReference>
<dbReference type="PATRIC" id="fig|272563.8.peg.145"/>
<dbReference type="PhylomeDB" id="Q18CL8"/>
<evidence type="ECO:0000313" key="2">
    <source>
        <dbReference type="Proteomes" id="UP000001978"/>
    </source>
</evidence>
<evidence type="ECO:0000313" key="1">
    <source>
        <dbReference type="EMBL" id="CAJ66949.1"/>
    </source>
</evidence>
<accession>Q18CL8</accession>
<organism evidence="1 2">
    <name type="scientific">Clostridioides difficile (strain 630)</name>
    <name type="common">Peptoclostridium difficile</name>
    <dbReference type="NCBI Taxonomy" id="272563"/>
    <lineage>
        <taxon>Bacteria</taxon>
        <taxon>Bacillati</taxon>
        <taxon>Bacillota</taxon>
        <taxon>Clostridia</taxon>
        <taxon>Peptostreptococcales</taxon>
        <taxon>Peptostreptococcaceae</taxon>
        <taxon>Clostridioides</taxon>
    </lineage>
</organism>
<dbReference type="SUPFAM" id="SSF53163">
    <property type="entry name" value="HybD-like"/>
    <property type="match status" value="1"/>
</dbReference>
<dbReference type="BioCyc" id="PDIF272563:G12WB-233-MONOMER"/>
<dbReference type="Proteomes" id="UP000001978">
    <property type="component" value="Chromosome"/>
</dbReference>
<gene>
    <name evidence="1" type="ordered locus">CD630_01290</name>
</gene>
<dbReference type="OrthoDB" id="9815953at2"/>
<dbReference type="eggNOG" id="ENOG50313RY">
    <property type="taxonomic scope" value="Bacteria"/>
</dbReference>
<dbReference type="STRING" id="272563.CD630_01290"/>
<dbReference type="EnsemblBacteria" id="CAJ66949">
    <property type="protein sequence ID" value="CAJ66949"/>
    <property type="gene ID" value="CD630_01290"/>
</dbReference>
<dbReference type="KEGG" id="cdf:CD630_01290"/>
<dbReference type="EMBL" id="AM180355">
    <property type="protein sequence ID" value="CAJ66949.1"/>
    <property type="molecule type" value="Genomic_DNA"/>
</dbReference>
<dbReference type="Pfam" id="PF06866">
    <property type="entry name" value="DUF1256"/>
    <property type="match status" value="1"/>
</dbReference>
<protein>
    <submittedName>
        <fullName evidence="1">Sporulation protein yyac</fullName>
    </submittedName>
</protein>
<proteinExistence type="predicted"/>
<name>Q18CL8_CLOD6</name>
<reference evidence="1 2" key="1">
    <citation type="journal article" date="2006" name="Nat. Genet.">
        <title>The multidrug-resistant human pathogen Clostridium difficile has a highly mobile, mosaic genome.</title>
        <authorList>
            <person name="Sebaihia M."/>
            <person name="Wren B.W."/>
            <person name="Mullany P."/>
            <person name="Fairweather N.F."/>
            <person name="Minton N."/>
            <person name="Stabler R."/>
            <person name="Thomson N.R."/>
            <person name="Roberts A.P."/>
            <person name="Cerdeno-Tarraga A.M."/>
            <person name="Wang H."/>
            <person name="Holden M.T.G."/>
            <person name="Wright A."/>
            <person name="Churcher C."/>
            <person name="Quail M.A."/>
            <person name="Baker S."/>
            <person name="Bason N."/>
            <person name="Brooks K."/>
            <person name="Chillingworth T."/>
            <person name="Cronin A."/>
            <person name="Davis P."/>
            <person name="Dowd L."/>
            <person name="Fraser A."/>
            <person name="Feltwell T."/>
            <person name="Hance Z."/>
            <person name="Holroyd S."/>
            <person name="Jagels K."/>
            <person name="Moule S."/>
            <person name="Mungall K."/>
            <person name="Price C."/>
            <person name="Rabbinowitsch R."/>
            <person name="Sharp S."/>
            <person name="Simmonds M."/>
            <person name="Steven K."/>
            <person name="Unwin L."/>
            <person name="Whithead S."/>
            <person name="Dupuy B."/>
            <person name="Dougan G."/>
            <person name="Barrell B.and.Parkhill.J."/>
        </authorList>
    </citation>
    <scope>NUCLEOTIDE SEQUENCE [LARGE SCALE GENOMIC DNA]</scope>
    <source>
        <strain evidence="1 2">630</strain>
    </source>
</reference>
<dbReference type="InterPro" id="IPR023430">
    <property type="entry name" value="Pept_HybD-like_dom_sf"/>
</dbReference>
<sequence length="175" mass="18990">MKGVFLLYLAKVNYSDDDVIQMLSSVLKTIINENTIVVCIGTDRAIGDTLGPLVGTILKNSNFKYPVYGTLDNPIHALNIYESLDTIKNTHIQGNFLAIDACLGSQSNIGNIQIREGPILPGKGVGKKLPQIGNYSIVGIVDKIDENNKLSFNNIRLSFILDLAETIALALLVST</sequence>
<dbReference type="NCBIfam" id="TIGR02841">
    <property type="entry name" value="spore_YyaC"/>
    <property type="match status" value="1"/>
</dbReference>